<dbReference type="PANTHER" id="PTHR39966:SF1">
    <property type="entry name" value="HEMERYTHRIN-LIKE DOMAIN-CONTAINING PROTEIN"/>
    <property type="match status" value="1"/>
</dbReference>
<reference evidence="3 4" key="1">
    <citation type="submission" date="2020-04" db="EMBL/GenBank/DDBJ databases">
        <title>Usitatibacter rugosus gen. nov., sp. nov. and Usitatibacter palustris sp. nov., novel members of Usitatibacteraceae fam. nov. within the order Nitrosomonadales isolated from soil.</title>
        <authorList>
            <person name="Huber K.J."/>
            <person name="Neumann-Schaal M."/>
            <person name="Geppert A."/>
            <person name="Luckner M."/>
            <person name="Wanner G."/>
            <person name="Overmann J."/>
        </authorList>
    </citation>
    <scope>NUCLEOTIDE SEQUENCE [LARGE SCALE GENOMIC DNA]</scope>
    <source>
        <strain evidence="3 4">Swamp67</strain>
    </source>
</reference>
<feature type="region of interest" description="Disordered" evidence="1">
    <location>
        <begin position="148"/>
        <end position="167"/>
    </location>
</feature>
<evidence type="ECO:0000313" key="3">
    <source>
        <dbReference type="EMBL" id="QJR14221.1"/>
    </source>
</evidence>
<keyword evidence="4" id="KW-1185">Reference proteome</keyword>
<sequence>MGDPIASWHAEHVYFNHLLDLLEKQVERFHSGQRPDYELMLDIIRYLREYSDQFHHPREEVAFDLLAARCNDLAPLLDRLTQEHRVIAIAGERLEALLQAALDDALFGRAELEAAAATYLVYYRHHIAREEGGVLARAKEALTPEDWEAARRAAPSGADPLHGPDPAERFRRLRHHLAANA</sequence>
<accession>A0A6M4H3N6</accession>
<evidence type="ECO:0000259" key="2">
    <source>
        <dbReference type="Pfam" id="PF01814"/>
    </source>
</evidence>
<dbReference type="PANTHER" id="PTHR39966">
    <property type="entry name" value="BLL2471 PROTEIN-RELATED"/>
    <property type="match status" value="1"/>
</dbReference>
<dbReference type="GO" id="GO:0005886">
    <property type="term" value="C:plasma membrane"/>
    <property type="evidence" value="ECO:0007669"/>
    <property type="project" value="TreeGrafter"/>
</dbReference>
<proteinExistence type="predicted"/>
<dbReference type="KEGG" id="upl:DSM104440_01014"/>
<feature type="domain" description="Hemerythrin-like" evidence="2">
    <location>
        <begin position="4"/>
        <end position="137"/>
    </location>
</feature>
<name>A0A6M4H3N6_9PROT</name>
<evidence type="ECO:0000313" key="4">
    <source>
        <dbReference type="Proteomes" id="UP000503096"/>
    </source>
</evidence>
<dbReference type="InParanoid" id="A0A6M4H3N6"/>
<dbReference type="EMBL" id="CP053073">
    <property type="protein sequence ID" value="QJR14221.1"/>
    <property type="molecule type" value="Genomic_DNA"/>
</dbReference>
<evidence type="ECO:0000256" key="1">
    <source>
        <dbReference type="SAM" id="MobiDB-lite"/>
    </source>
</evidence>
<dbReference type="Pfam" id="PF01814">
    <property type="entry name" value="Hemerythrin"/>
    <property type="match status" value="1"/>
</dbReference>
<dbReference type="AlphaFoldDB" id="A0A6M4H3N6"/>
<gene>
    <name evidence="3" type="ORF">DSM104440_01014</name>
</gene>
<dbReference type="Gene3D" id="1.20.120.520">
    <property type="entry name" value="nmb1532 protein domain like"/>
    <property type="match status" value="1"/>
</dbReference>
<organism evidence="3 4">
    <name type="scientific">Usitatibacter palustris</name>
    <dbReference type="NCBI Taxonomy" id="2732487"/>
    <lineage>
        <taxon>Bacteria</taxon>
        <taxon>Pseudomonadati</taxon>
        <taxon>Pseudomonadota</taxon>
        <taxon>Betaproteobacteria</taxon>
        <taxon>Nitrosomonadales</taxon>
        <taxon>Usitatibacteraceae</taxon>
        <taxon>Usitatibacter</taxon>
    </lineage>
</organism>
<protein>
    <recommendedName>
        <fullName evidence="2">Hemerythrin-like domain-containing protein</fullName>
    </recommendedName>
</protein>
<dbReference type="Proteomes" id="UP000503096">
    <property type="component" value="Chromosome"/>
</dbReference>
<dbReference type="RefSeq" id="WP_171161002.1">
    <property type="nucleotide sequence ID" value="NZ_CP053073.1"/>
</dbReference>
<dbReference type="InterPro" id="IPR012312">
    <property type="entry name" value="Hemerythrin-like"/>
</dbReference>